<dbReference type="SMART" id="SM00150">
    <property type="entry name" value="SPEC"/>
    <property type="match status" value="3"/>
</dbReference>
<dbReference type="SUPFAM" id="SSF75399">
    <property type="entry name" value="Plakin repeat"/>
    <property type="match status" value="18"/>
</dbReference>
<feature type="non-terminal residue" evidence="4">
    <location>
        <position position="1"/>
    </location>
</feature>
<evidence type="ECO:0000313" key="5">
    <source>
        <dbReference type="Proteomes" id="UP001381693"/>
    </source>
</evidence>
<reference evidence="4 5" key="1">
    <citation type="submission" date="2023-11" db="EMBL/GenBank/DDBJ databases">
        <title>Halocaridina rubra genome assembly.</title>
        <authorList>
            <person name="Smith C."/>
        </authorList>
    </citation>
    <scope>NUCLEOTIDE SEQUENCE [LARGE SCALE GENOMIC DNA]</scope>
    <source>
        <strain evidence="4">EP-1</strain>
        <tissue evidence="4">Whole</tissue>
    </source>
</reference>
<feature type="region of interest" description="Disordered" evidence="3">
    <location>
        <begin position="473"/>
        <end position="548"/>
    </location>
</feature>
<dbReference type="Pfam" id="PF00681">
    <property type="entry name" value="Plectin"/>
    <property type="match status" value="1"/>
</dbReference>
<dbReference type="SUPFAM" id="SSF46966">
    <property type="entry name" value="Spectrin repeat"/>
    <property type="match status" value="2"/>
</dbReference>
<dbReference type="InterPro" id="IPR035915">
    <property type="entry name" value="Plakin_repeat_sf"/>
</dbReference>
<sequence>VSPERPPRKLKSALRSPADSVDSAMGYVDDVDMTSSGASLPGSGALNESFIANTRTLELPPEGWYLKEAIEKKLYDPVMGLFTIPGTDRLVSFEECVEIGIIDPKSAEVVDPKSGRIITLTRALSKNILDSTGKYPVAETNFDRRLTMKEAISKKFVILKDPSESQEFISGRVIQITSIEGQPDKVQLSDGAELDSSSQFRDIRTNEPVVDPTLVELKPGVTFDPRKGKVKLHDGSVIDIVTAVREGRVPPTDVKVKDPYSGRDLNLNEAIRKGVIDKESGEYKDKTGRKLSLTDAAKYGILGVAAVIGAPVLAGVAAAQVIKKGIQKVKKIDPKTGSEIIIEESVELITDSFPEGEIHEPVVGQHSRTTIKSTTVVETAVILQDPVTGKEITPEEAVSQGLISSEELEKIRSTAHGRIQEVQEMSGSDETSDIRSVKAAADRAFGESIESDELRPQSLGVSGAVVKTAVKDISDENQIDDDTRANIPKDTSPEDTAVMSGPNISNADKGHEKSPESTPASSRGSSPGDTDSEKKMSLGEKTRERVTTEPKFSVAIGRAKILPSPDHEGKPVVLQKVRRKAMKPKQAASKGVVDEKTATLLDDPDTFRGPAGETLTLENAVRLKKIDGDTGAVIDVARGEPLTINEAIERGVLDSVTGDVFIPVGRSITLPEVVSQGLLDRESQKFVHPETGGILTLSEALLCDIIDPVSQIVEPSTRHTITLEEAIERGIVDANTGEIQQKQGPVSVLEAVESDIFVTPVVPRIDWLPPLGMTFPVVLERGLIDGDKKEVIHPLTNDRLPLISAIEDDFILALPCPILPESVQVTQALDCKLIDIHTCTFIVPKTGEKLPVERAVESGLLQIKPMTIATPSSDAELCQEIIVTDTVKSFETITTKKAEMKAGFVLISPSEVKNVGTGEVLSVEDAKKQGIVRFSEFDGASQEKINFREAVEGGHVDFGSGTFKDPVSGEVLPIDKAIKDGLVEPMEATSPTEATCNLNIMQAFSTIYHEKSGKFKDPQTGSLLTLDEAVCKGVIDPDAVVYDTKSGQALSTKEAVEKGVIDVEAGNFIDPKSGTKVKVKDAVKMGLLAVIGAPVLAGMAVKEVIKEAREKMKHSPSLTKMDTAVGVDQLEEYFPARTAEDMLKRSILRPDDVVAMPVIEVGQKMTLRTAMEGGYIDVDSCVVVIPATCVRRPLRQAVIEKVIELTTVIEIRSRTEIWIVEEITVITEVIKSLDPGVMAEKGQFDPTNGKFTDMATGKQIPFVKILEAGILDSHHISVKNPVTGEEMFLSKAIQEGIVDPETGDVISHQTGETLPFFDAVKSNVVKAVDEKVNSEMLMKAEQKIDLNTAILKGLVKLDTGMFTNPASGESMIIGEAIQSGLIDPNTVQIYDAKTEDIVTLKEAVDMGIVNLETCKFIDPESGYKMDLSTALMKGVILPRRKSMSLVAVIKKRLYDPKSGKISDSIMKQKVDVDEAIKRGIVDSFITLCKDVKGDKYVTLDDALVYDIVAAQHGKFRDTLKNTLMPFDEAVKQNLIVSKRTSVPLTDAVMSDIYTPETGEFYDACEGEGLTLNASLDCKLVEVNTCRVKIREETFTVPVAIEKLVIDGKKGLLKQPEEMTLDDAVRRGYLVSVIGNLSLQQVIEDGLFDPETGLITVDEERMTIKEAIERNIIDDSCLSAKDPRTGDSITLEQAVKLGIIDPVTGTYRDPESGADMELTEAFSKGAIIEGRTVFTLYQAISKNLYNPSSGRITDPVSNEELTVSRAIRHGLIDPSTTLARDPNTEKLMSFKQAVSRDVIDSKIGMLNFGRIKKMNFKDAFEQDYLVDAQMPMALRVVIMKELYDEESGKFLNPVSGEWITLRDALSSQMIDSDSAHVKDTISGRLKKINLREAMESQIINGDTALVKNHQTGTEHTILEAYELTLIIDSRVAMSLQRALHQGLVDDEGLLTDVNTGKKITLHEGMRRLVINPGLPCYWDRDSSSCFTLVQTCREGIIDRRYGKFHDPKSGCTLTLMDALEHGMILDFDKPQSLYDAVVMGFYDTKSGRMIQPSTGRKLTLQDACKQDVIDPSVSIIRDASRPRFMKLDIAVKEEFIDEIKGEYVYPGSRETITLQEAVDMKLVVTIKRPFTIEEALGYALYSPETGTFIEPCIGDSLNIQEAIDHGLIGGNTSALKNPVDNSMKSIRSAVEDKDIDVTKGLVKDPQTRKTFTLNVAFEKGLIVTVEKPKTFMQAVNEGLIDLEEGTYTDPENGKVYTLEEALRYELIDPDSAVIRDPSTGKLKTLKRAIQEGLVDLKKRALFDPQTGTLKTLCIMFDQGTIVFIREPLSLDEAIDKGHFNTKTGMFTDPNSKEILNLKETCRLGLIDQHSAIVKNTGECRLTKLLDACTVGVIDAERGMFYNTATSHLITIAAALRDGLIITPCRGMALLEALDYDLYEDGTGKLFHPLQDKHVTLQEAIACGLIDNTTTMVKCPSSGNIQTMAEAARLGVLDEESGSVVDSSTGKRYPLPEARCQGYLLTAQARQAMIEKYKQCDATIVEMMDKVSEIERCLAEQEPVNESANGLRNQINTVKAIKDELDEMFRPLGTCLDGVRQVVNQGGEVLSREELDSLDQAATLLKQRYDRCVDQADTTHRRLTTAMEEFSKYEKEIALFQTWLKQATKTLIEKERLCADLNKIKNHEQGCRDFLGDVIAHQADLRFITMATQKFLDESSVYLRTVNNFRTSLPERYPILQADPDSIVRDAADVVSAEFKDLLARANKLVDKVTSVGNKQRDYSEAIEKAVRWLKDTEIKINRILQEPVGADPKGVQDQLDKAKAINNDVVAQSRLFDNCRGTAHALLRALEGELDAAGRDAIEKPPEELYERYNELADCLGLRCQELDTALVQCQGVQEGLDSLMSWLNSIELQL</sequence>
<feature type="non-terminal residue" evidence="4">
    <location>
        <position position="2910"/>
    </location>
</feature>
<accession>A0AAN9ABD9</accession>
<organism evidence="4 5">
    <name type="scientific">Halocaridina rubra</name>
    <name type="common">Hawaiian red shrimp</name>
    <dbReference type="NCBI Taxonomy" id="373956"/>
    <lineage>
        <taxon>Eukaryota</taxon>
        <taxon>Metazoa</taxon>
        <taxon>Ecdysozoa</taxon>
        <taxon>Arthropoda</taxon>
        <taxon>Crustacea</taxon>
        <taxon>Multicrustacea</taxon>
        <taxon>Malacostraca</taxon>
        <taxon>Eumalacostraca</taxon>
        <taxon>Eucarida</taxon>
        <taxon>Decapoda</taxon>
        <taxon>Pleocyemata</taxon>
        <taxon>Caridea</taxon>
        <taxon>Atyoidea</taxon>
        <taxon>Atyidae</taxon>
        <taxon>Halocaridina</taxon>
    </lineage>
</organism>
<dbReference type="EMBL" id="JAXCGZ010008491">
    <property type="protein sequence ID" value="KAK7077617.1"/>
    <property type="molecule type" value="Genomic_DNA"/>
</dbReference>
<gene>
    <name evidence="4" type="ORF">SK128_014172</name>
</gene>
<dbReference type="InterPro" id="IPR043197">
    <property type="entry name" value="Plakin"/>
</dbReference>
<dbReference type="GO" id="GO:0005198">
    <property type="term" value="F:structural molecule activity"/>
    <property type="evidence" value="ECO:0007669"/>
    <property type="project" value="TreeGrafter"/>
</dbReference>
<evidence type="ECO:0000256" key="3">
    <source>
        <dbReference type="SAM" id="MobiDB-lite"/>
    </source>
</evidence>
<dbReference type="Gene3D" id="1.20.58.60">
    <property type="match status" value="3"/>
</dbReference>
<dbReference type="GO" id="GO:0005882">
    <property type="term" value="C:intermediate filament"/>
    <property type="evidence" value="ECO:0007669"/>
    <property type="project" value="TreeGrafter"/>
</dbReference>
<keyword evidence="5" id="KW-1185">Reference proteome</keyword>
<evidence type="ECO:0008006" key="6">
    <source>
        <dbReference type="Google" id="ProtNLM"/>
    </source>
</evidence>
<dbReference type="PANTHER" id="PTHR23169">
    <property type="entry name" value="ENVOPLAKIN"/>
    <property type="match status" value="1"/>
</dbReference>
<dbReference type="SMART" id="SM00250">
    <property type="entry name" value="PLEC"/>
    <property type="match status" value="22"/>
</dbReference>
<evidence type="ECO:0000256" key="1">
    <source>
        <dbReference type="ARBA" id="ARBA00022553"/>
    </source>
</evidence>
<name>A0AAN9ABD9_HALRR</name>
<feature type="compositionally biased region" description="Polar residues" evidence="3">
    <location>
        <begin position="516"/>
        <end position="529"/>
    </location>
</feature>
<comment type="caution">
    <text evidence="4">The sequence shown here is derived from an EMBL/GenBank/DDBJ whole genome shotgun (WGS) entry which is preliminary data.</text>
</comment>
<dbReference type="GO" id="GO:0045104">
    <property type="term" value="P:intermediate filament cytoskeleton organization"/>
    <property type="evidence" value="ECO:0007669"/>
    <property type="project" value="InterPro"/>
</dbReference>
<dbReference type="Gene3D" id="3.90.1290.10">
    <property type="entry name" value="Plakin repeat"/>
    <property type="match status" value="11"/>
</dbReference>
<keyword evidence="1" id="KW-0597">Phosphoprotein</keyword>
<dbReference type="GO" id="GO:0042060">
    <property type="term" value="P:wound healing"/>
    <property type="evidence" value="ECO:0007669"/>
    <property type="project" value="TreeGrafter"/>
</dbReference>
<keyword evidence="2" id="KW-0677">Repeat</keyword>
<dbReference type="GO" id="GO:0031122">
    <property type="term" value="P:cytoplasmic microtubule organization"/>
    <property type="evidence" value="ECO:0007669"/>
    <property type="project" value="TreeGrafter"/>
</dbReference>
<dbReference type="GO" id="GO:0030056">
    <property type="term" value="C:hemidesmosome"/>
    <property type="evidence" value="ECO:0007669"/>
    <property type="project" value="TreeGrafter"/>
</dbReference>
<dbReference type="CDD" id="cd00176">
    <property type="entry name" value="SPEC"/>
    <property type="match status" value="1"/>
</dbReference>
<feature type="compositionally biased region" description="Basic and acidic residues" evidence="3">
    <location>
        <begin position="531"/>
        <end position="548"/>
    </location>
</feature>
<dbReference type="GO" id="GO:0016020">
    <property type="term" value="C:membrane"/>
    <property type="evidence" value="ECO:0007669"/>
    <property type="project" value="TreeGrafter"/>
</dbReference>
<dbReference type="PANTHER" id="PTHR23169:SF23">
    <property type="entry name" value="SHORT STOP, ISOFORM H"/>
    <property type="match status" value="1"/>
</dbReference>
<dbReference type="InterPro" id="IPR018159">
    <property type="entry name" value="Spectrin/alpha-actinin"/>
</dbReference>
<protein>
    <recommendedName>
        <fullName evidence="6">Microtubule-actin cross-linking factor 1</fullName>
    </recommendedName>
</protein>
<dbReference type="Proteomes" id="UP001381693">
    <property type="component" value="Unassembled WGS sequence"/>
</dbReference>
<evidence type="ECO:0000313" key="4">
    <source>
        <dbReference type="EMBL" id="KAK7077617.1"/>
    </source>
</evidence>
<proteinExistence type="predicted"/>
<dbReference type="InterPro" id="IPR001101">
    <property type="entry name" value="Plectin_repeat"/>
</dbReference>
<evidence type="ECO:0000256" key="2">
    <source>
        <dbReference type="ARBA" id="ARBA00022737"/>
    </source>
</evidence>
<dbReference type="GO" id="GO:0005737">
    <property type="term" value="C:cytoplasm"/>
    <property type="evidence" value="ECO:0007669"/>
    <property type="project" value="TreeGrafter"/>
</dbReference>